<accession>A0A8X6J3L6</accession>
<sequence>MFGLKKTEKPSIKQKKTDETLVIKDISQDVDIITKEKEIVVDTVQKTKEEKIVKEDYQVDIEVSSKKDKQEIVTKAIKTPMTSTL</sequence>
<dbReference type="EMBL" id="BMAO01026316">
    <property type="protein sequence ID" value="GFR08513.1"/>
    <property type="molecule type" value="Genomic_DNA"/>
</dbReference>
<dbReference type="Proteomes" id="UP000887116">
    <property type="component" value="Unassembled WGS sequence"/>
</dbReference>
<comment type="caution">
    <text evidence="1">The sequence shown here is derived from an EMBL/GenBank/DDBJ whole genome shotgun (WGS) entry which is preliminary data.</text>
</comment>
<gene>
    <name evidence="1" type="ORF">TNCT_652051</name>
</gene>
<proteinExistence type="predicted"/>
<dbReference type="AlphaFoldDB" id="A0A8X6J3L6"/>
<reference evidence="1" key="1">
    <citation type="submission" date="2020-07" db="EMBL/GenBank/DDBJ databases">
        <title>Multicomponent nature underlies the extraordinary mechanical properties of spider dragline silk.</title>
        <authorList>
            <person name="Kono N."/>
            <person name="Nakamura H."/>
            <person name="Mori M."/>
            <person name="Yoshida Y."/>
            <person name="Ohtoshi R."/>
            <person name="Malay A.D."/>
            <person name="Moran D.A.P."/>
            <person name="Tomita M."/>
            <person name="Numata K."/>
            <person name="Arakawa K."/>
        </authorList>
    </citation>
    <scope>NUCLEOTIDE SEQUENCE</scope>
</reference>
<evidence type="ECO:0008006" key="3">
    <source>
        <dbReference type="Google" id="ProtNLM"/>
    </source>
</evidence>
<keyword evidence="2" id="KW-1185">Reference proteome</keyword>
<protein>
    <recommendedName>
        <fullName evidence="3">DUF2382 domain-containing protein</fullName>
    </recommendedName>
</protein>
<evidence type="ECO:0000313" key="2">
    <source>
        <dbReference type="Proteomes" id="UP000887116"/>
    </source>
</evidence>
<name>A0A8X6J3L6_TRICU</name>
<organism evidence="1 2">
    <name type="scientific">Trichonephila clavata</name>
    <name type="common">Joro spider</name>
    <name type="synonym">Nephila clavata</name>
    <dbReference type="NCBI Taxonomy" id="2740835"/>
    <lineage>
        <taxon>Eukaryota</taxon>
        <taxon>Metazoa</taxon>
        <taxon>Ecdysozoa</taxon>
        <taxon>Arthropoda</taxon>
        <taxon>Chelicerata</taxon>
        <taxon>Arachnida</taxon>
        <taxon>Araneae</taxon>
        <taxon>Araneomorphae</taxon>
        <taxon>Entelegynae</taxon>
        <taxon>Araneoidea</taxon>
        <taxon>Nephilidae</taxon>
        <taxon>Trichonephila</taxon>
    </lineage>
</organism>
<evidence type="ECO:0000313" key="1">
    <source>
        <dbReference type="EMBL" id="GFR08513.1"/>
    </source>
</evidence>